<evidence type="ECO:0000256" key="1">
    <source>
        <dbReference type="ARBA" id="ARBA00010516"/>
    </source>
</evidence>
<evidence type="ECO:0000256" key="11">
    <source>
        <dbReference type="RuleBase" id="RU364018"/>
    </source>
</evidence>
<feature type="compositionally biased region" description="Pro residues" evidence="13">
    <location>
        <begin position="368"/>
        <end position="383"/>
    </location>
</feature>
<evidence type="ECO:0000313" key="16">
    <source>
        <dbReference type="Proteomes" id="UP000775213"/>
    </source>
</evidence>
<name>A0AAV7HKS3_DENCH</name>
<dbReference type="InterPro" id="IPR036168">
    <property type="entry name" value="AP2_Mu_C_sf"/>
</dbReference>
<proteinExistence type="inferred from homology"/>
<feature type="region of interest" description="Disordered" evidence="13">
    <location>
        <begin position="404"/>
        <end position="428"/>
    </location>
</feature>
<accession>A0AAV7HKS3</accession>
<dbReference type="AlphaFoldDB" id="A0AAV7HKS3"/>
<sequence>MQLGKTQRASQLMQSLQAEGELILDDAPHTVSQSKSSLPPTDPITLAIEERLNIIIKRDGGISNFDVQGTLSLHILNQEDGLIQFQIENQEIPGLSFKTHPNINKELFNNNHVIGLKDPNRPFPTGQNDVSLMKWRIHGMDESSVPLTVNCWPSVSGRETSVNIEYEASEMFDLQNVVISIPLPATREAPNVLQIDGEWRYDSRSSTLVWSILLIDNTNRSGSMEFVLPPADPSAFFPINISFTAAKTFSDAKVGCERHSFERWSSTEVCPENTACHGHVPSCVINRLDEDPNRMKISYVCWLLQVRECHSKGLSIAAALAGKDVATFITLDHLPIFYSDASFRILFHRGAAHADPDFDEEEAAAPADAPPPPPIHPPGPAHPDYPHDDIIQCLDRLETRLDSHVAQQHQEHESDMKWFREPFTSIDH</sequence>
<dbReference type="PROSITE" id="PS51072">
    <property type="entry name" value="MHD"/>
    <property type="match status" value="1"/>
</dbReference>
<dbReference type="SUPFAM" id="SSF49447">
    <property type="entry name" value="Second domain of Mu2 adaptin subunit (ap50) of ap2 adaptor"/>
    <property type="match status" value="1"/>
</dbReference>
<evidence type="ECO:0000256" key="10">
    <source>
        <dbReference type="ARBA" id="ARBA00025536"/>
    </source>
</evidence>
<comment type="similarity">
    <text evidence="1 11">Belongs to the adaptor complexes medium subunit family. Delta-COP subfamily.</text>
</comment>
<dbReference type="GO" id="GO:0006890">
    <property type="term" value="P:retrograde vesicle-mediated transport, Golgi to endoplasmic reticulum"/>
    <property type="evidence" value="ECO:0007669"/>
    <property type="project" value="UniProtKB-UniRule"/>
</dbReference>
<keyword evidence="9 11" id="KW-0968">Cytoplasmic vesicle</keyword>
<protein>
    <recommendedName>
        <fullName evidence="11">Coatomer subunit delta</fullName>
    </recommendedName>
</protein>
<evidence type="ECO:0000256" key="9">
    <source>
        <dbReference type="ARBA" id="ARBA00023329"/>
    </source>
</evidence>
<dbReference type="GO" id="GO:0015031">
    <property type="term" value="P:protein transport"/>
    <property type="evidence" value="ECO:0007669"/>
    <property type="project" value="UniProtKB-KW"/>
</dbReference>
<keyword evidence="4 11" id="KW-0963">Cytoplasm</keyword>
<dbReference type="InterPro" id="IPR027059">
    <property type="entry name" value="Coatomer_dsu"/>
</dbReference>
<dbReference type="GO" id="GO:0051645">
    <property type="term" value="P:Golgi localization"/>
    <property type="evidence" value="ECO:0007669"/>
    <property type="project" value="TreeGrafter"/>
</dbReference>
<dbReference type="FunFam" id="2.60.40.1170:FF:000015">
    <property type="entry name" value="Coatomer subunit delta"/>
    <property type="match status" value="1"/>
</dbReference>
<dbReference type="InterPro" id="IPR028565">
    <property type="entry name" value="MHD"/>
</dbReference>
<keyword evidence="5 11" id="KW-0931">ER-Golgi transport</keyword>
<dbReference type="Pfam" id="PF00928">
    <property type="entry name" value="Adap_comp_sub"/>
    <property type="match status" value="1"/>
</dbReference>
<evidence type="ECO:0000256" key="4">
    <source>
        <dbReference type="ARBA" id="ARBA00022490"/>
    </source>
</evidence>
<comment type="subunit">
    <text evidence="2 11">Oligomeric complex that consists of at least the alpha, beta, beta', gamma, delta, epsilon and zeta subunits.</text>
</comment>
<dbReference type="CDD" id="cd09254">
    <property type="entry name" value="AP_delta-COPI_MHD"/>
    <property type="match status" value="1"/>
</dbReference>
<comment type="function">
    <text evidence="10 11">The coatomer is a cytosolic protein complex that binds to dilysine motifs and reversibly associates with Golgi non-clathrin-coated vesicles, which further mediate biosynthetic protein transport from the ER, via the Golgi up to the trans Golgi network. Coatomer complex is required for budding from Golgi membranes, and is essential for the retrograde Golgi-to-ER transport of dilysine-tagged proteins.</text>
</comment>
<comment type="caution">
    <text evidence="15">The sequence shown here is derived from an EMBL/GenBank/DDBJ whole genome shotgun (WGS) entry which is preliminary data.</text>
</comment>
<evidence type="ECO:0000256" key="5">
    <source>
        <dbReference type="ARBA" id="ARBA00022892"/>
    </source>
</evidence>
<dbReference type="PANTHER" id="PTHR10121:SF0">
    <property type="entry name" value="COATOMER SUBUNIT DELTA"/>
    <property type="match status" value="1"/>
</dbReference>
<feature type="domain" description="MHD" evidence="14">
    <location>
        <begin position="41"/>
        <end position="287"/>
    </location>
</feature>
<organism evidence="15 16">
    <name type="scientific">Dendrobium chrysotoxum</name>
    <name type="common">Orchid</name>
    <dbReference type="NCBI Taxonomy" id="161865"/>
    <lineage>
        <taxon>Eukaryota</taxon>
        <taxon>Viridiplantae</taxon>
        <taxon>Streptophyta</taxon>
        <taxon>Embryophyta</taxon>
        <taxon>Tracheophyta</taxon>
        <taxon>Spermatophyta</taxon>
        <taxon>Magnoliopsida</taxon>
        <taxon>Liliopsida</taxon>
        <taxon>Asparagales</taxon>
        <taxon>Orchidaceae</taxon>
        <taxon>Epidendroideae</taxon>
        <taxon>Malaxideae</taxon>
        <taxon>Dendrobiinae</taxon>
        <taxon>Dendrobium</taxon>
    </lineage>
</organism>
<feature type="region of interest" description="Disordered" evidence="13">
    <location>
        <begin position="360"/>
        <end position="388"/>
    </location>
</feature>
<dbReference type="GO" id="GO:0000139">
    <property type="term" value="C:Golgi membrane"/>
    <property type="evidence" value="ECO:0007669"/>
    <property type="project" value="UniProtKB-SubCell"/>
</dbReference>
<dbReference type="EMBL" id="JAGFBR010000002">
    <property type="protein sequence ID" value="KAH0469541.1"/>
    <property type="molecule type" value="Genomic_DNA"/>
</dbReference>
<comment type="subcellular location">
    <subcellularLocation>
        <location evidence="11 12">Cytoplasm</location>
    </subcellularLocation>
    <subcellularLocation>
        <location evidence="11 12">Cytoplasmic vesicle</location>
        <location evidence="11 12">COPI-coated vesicle membrane</location>
        <topology evidence="11 12">Peripheral membrane protein</topology>
        <orientation evidence="11 12">Cytoplasmic side</orientation>
    </subcellularLocation>
    <subcellularLocation>
        <location evidence="11 12">Golgi apparatus membrane</location>
        <topology evidence="11 12">Peripheral membrane protein</topology>
        <orientation evidence="11 12">Cytoplasmic side</orientation>
    </subcellularLocation>
</comment>
<reference evidence="15 16" key="1">
    <citation type="journal article" date="2021" name="Hortic Res">
        <title>Chromosome-scale assembly of the Dendrobium chrysotoxum genome enhances the understanding of orchid evolution.</title>
        <authorList>
            <person name="Zhang Y."/>
            <person name="Zhang G.Q."/>
            <person name="Zhang D."/>
            <person name="Liu X.D."/>
            <person name="Xu X.Y."/>
            <person name="Sun W.H."/>
            <person name="Yu X."/>
            <person name="Zhu X."/>
            <person name="Wang Z.W."/>
            <person name="Zhao X."/>
            <person name="Zhong W.Y."/>
            <person name="Chen H."/>
            <person name="Yin W.L."/>
            <person name="Huang T."/>
            <person name="Niu S.C."/>
            <person name="Liu Z.J."/>
        </authorList>
    </citation>
    <scope>NUCLEOTIDE SEQUENCE [LARGE SCALE GENOMIC DNA]</scope>
    <source>
        <strain evidence="15">Lindl</strain>
    </source>
</reference>
<dbReference type="FunFam" id="2.60.40.1170:FF:000007">
    <property type="entry name" value="Coatomer subunit delta"/>
    <property type="match status" value="1"/>
</dbReference>
<evidence type="ECO:0000256" key="7">
    <source>
        <dbReference type="ARBA" id="ARBA00023034"/>
    </source>
</evidence>
<dbReference type="PANTHER" id="PTHR10121">
    <property type="entry name" value="COATOMER SUBUNIT DELTA"/>
    <property type="match status" value="1"/>
</dbReference>
<evidence type="ECO:0000256" key="6">
    <source>
        <dbReference type="ARBA" id="ARBA00022927"/>
    </source>
</evidence>
<keyword evidence="8 11" id="KW-0472">Membrane</keyword>
<evidence type="ECO:0000313" key="15">
    <source>
        <dbReference type="EMBL" id="KAH0469541.1"/>
    </source>
</evidence>
<keyword evidence="7 11" id="KW-0333">Golgi apparatus</keyword>
<dbReference type="Proteomes" id="UP000775213">
    <property type="component" value="Unassembled WGS sequence"/>
</dbReference>
<keyword evidence="6 11" id="KW-0653">Protein transport</keyword>
<evidence type="ECO:0000256" key="2">
    <source>
        <dbReference type="ARBA" id="ARBA00011775"/>
    </source>
</evidence>
<evidence type="ECO:0000256" key="13">
    <source>
        <dbReference type="SAM" id="MobiDB-lite"/>
    </source>
</evidence>
<dbReference type="Gene3D" id="2.60.40.1170">
    <property type="entry name" value="Mu homology domain, subdomain B"/>
    <property type="match status" value="2"/>
</dbReference>
<keyword evidence="3 11" id="KW-0813">Transport</keyword>
<dbReference type="GO" id="GO:0006888">
    <property type="term" value="P:endoplasmic reticulum to Golgi vesicle-mediated transport"/>
    <property type="evidence" value="ECO:0007669"/>
    <property type="project" value="TreeGrafter"/>
</dbReference>
<evidence type="ECO:0000256" key="3">
    <source>
        <dbReference type="ARBA" id="ARBA00022448"/>
    </source>
</evidence>
<gene>
    <name evidence="15" type="ORF">IEQ34_001099</name>
</gene>
<evidence type="ECO:0000256" key="8">
    <source>
        <dbReference type="ARBA" id="ARBA00023136"/>
    </source>
</evidence>
<evidence type="ECO:0000259" key="14">
    <source>
        <dbReference type="PROSITE" id="PS51072"/>
    </source>
</evidence>
<evidence type="ECO:0000256" key="12">
    <source>
        <dbReference type="RuleBase" id="RU366052"/>
    </source>
</evidence>
<dbReference type="GO" id="GO:0030126">
    <property type="term" value="C:COPI vesicle coat"/>
    <property type="evidence" value="ECO:0007669"/>
    <property type="project" value="UniProtKB-UniRule"/>
</dbReference>
<keyword evidence="16" id="KW-1185">Reference proteome</keyword>